<keyword evidence="1" id="KW-1133">Transmembrane helix</keyword>
<dbReference type="Proteomes" id="UP001596201">
    <property type="component" value="Unassembled WGS sequence"/>
</dbReference>
<dbReference type="AlphaFoldDB" id="A0ABD5RDY4"/>
<dbReference type="InterPro" id="IPR012859">
    <property type="entry name" value="Pilin_N_archaeal"/>
</dbReference>
<name>A0ABD5RDY4_9EURY</name>
<evidence type="ECO:0000313" key="3">
    <source>
        <dbReference type="EMBL" id="MFC5368214.1"/>
    </source>
</evidence>
<reference evidence="3 4" key="1">
    <citation type="journal article" date="2019" name="Int. J. Syst. Evol. Microbiol.">
        <title>The Global Catalogue of Microorganisms (GCM) 10K type strain sequencing project: providing services to taxonomists for standard genome sequencing and annotation.</title>
        <authorList>
            <consortium name="The Broad Institute Genomics Platform"/>
            <consortium name="The Broad Institute Genome Sequencing Center for Infectious Disease"/>
            <person name="Wu L."/>
            <person name="Ma J."/>
        </authorList>
    </citation>
    <scope>NUCLEOTIDE SEQUENCE [LARGE SCALE GENOMIC DNA]</scope>
    <source>
        <strain evidence="3 4">CGMCC 1.12237</strain>
    </source>
</reference>
<dbReference type="RefSeq" id="WP_227230459.1">
    <property type="nucleotide sequence ID" value="NZ_JAJCVJ010000002.1"/>
</dbReference>
<comment type="caution">
    <text evidence="3">The sequence shown here is derived from an EMBL/GenBank/DDBJ whole genome shotgun (WGS) entry which is preliminary data.</text>
</comment>
<protein>
    <submittedName>
        <fullName evidence="3">Type IV pilin N-terminal domain-containing protein</fullName>
    </submittedName>
</protein>
<dbReference type="Pfam" id="PF07790">
    <property type="entry name" value="Pilin_N"/>
    <property type="match status" value="1"/>
</dbReference>
<keyword evidence="1" id="KW-0812">Transmembrane</keyword>
<accession>A0ABD5RDY4</accession>
<evidence type="ECO:0000256" key="1">
    <source>
        <dbReference type="SAM" id="Phobius"/>
    </source>
</evidence>
<evidence type="ECO:0000259" key="2">
    <source>
        <dbReference type="Pfam" id="PF07790"/>
    </source>
</evidence>
<proteinExistence type="predicted"/>
<dbReference type="EMBL" id="JBHSKX010000002">
    <property type="protein sequence ID" value="MFC5368214.1"/>
    <property type="molecule type" value="Genomic_DNA"/>
</dbReference>
<keyword evidence="4" id="KW-1185">Reference proteome</keyword>
<gene>
    <name evidence="3" type="ORF">ACFPJ5_14890</name>
</gene>
<feature type="domain" description="Archaeal Type IV pilin N-terminal" evidence="2">
    <location>
        <begin position="11"/>
        <end position="83"/>
    </location>
</feature>
<dbReference type="PANTHER" id="PTHR38138">
    <property type="entry name" value="VNG6441H"/>
    <property type="match status" value="1"/>
</dbReference>
<feature type="transmembrane region" description="Helical" evidence="1">
    <location>
        <begin position="12"/>
        <end position="41"/>
    </location>
</feature>
<keyword evidence="1" id="KW-0472">Membrane</keyword>
<organism evidence="3 4">
    <name type="scientific">Salinirubrum litoreum</name>
    <dbReference type="NCBI Taxonomy" id="1126234"/>
    <lineage>
        <taxon>Archaea</taxon>
        <taxon>Methanobacteriati</taxon>
        <taxon>Methanobacteriota</taxon>
        <taxon>Stenosarchaea group</taxon>
        <taxon>Halobacteria</taxon>
        <taxon>Halobacteriales</taxon>
        <taxon>Haloferacaceae</taxon>
        <taxon>Salinirubrum</taxon>
    </lineage>
</organism>
<sequence>MTPSTFSTDRRATSAVVGVALLVLATAILTAGVGTAVFGVVPEEPPPQTRLSLSVEGDQLQVAHEGGETLDVAEVEVRIAVNGTRLAHQPPVPFFSATGFVPGPTGPFNSASDAEWAVGEVGTLTVAGTNSPQIAPGATVRVVVVSGAYRIAAVETTV</sequence>
<evidence type="ECO:0000313" key="4">
    <source>
        <dbReference type="Proteomes" id="UP001596201"/>
    </source>
</evidence>
<dbReference type="PANTHER" id="PTHR38138:SF1">
    <property type="entry name" value="ARCHAEAL TYPE IV PILIN N-TERMINAL DOMAIN-CONTAINING PROTEIN"/>
    <property type="match status" value="1"/>
</dbReference>